<evidence type="ECO:0000313" key="4">
    <source>
        <dbReference type="Proteomes" id="UP000190016"/>
    </source>
</evidence>
<proteinExistence type="predicted"/>
<feature type="transmembrane region" description="Helical" evidence="1">
    <location>
        <begin position="249"/>
        <end position="269"/>
    </location>
</feature>
<organism evidence="2 5">
    <name type="scientific">Elizabethkingia ursingii</name>
    <dbReference type="NCBI Taxonomy" id="1756150"/>
    <lineage>
        <taxon>Bacteria</taxon>
        <taxon>Pseudomonadati</taxon>
        <taxon>Bacteroidota</taxon>
        <taxon>Flavobacteriia</taxon>
        <taxon>Flavobacteriales</taxon>
        <taxon>Weeksellaceae</taxon>
        <taxon>Elizabethkingia</taxon>
    </lineage>
</organism>
<feature type="transmembrane region" description="Helical" evidence="1">
    <location>
        <begin position="33"/>
        <end position="51"/>
    </location>
</feature>
<feature type="transmembrane region" description="Helical" evidence="1">
    <location>
        <begin position="119"/>
        <end position="139"/>
    </location>
</feature>
<reference evidence="2 5" key="1">
    <citation type="submission" date="2016-06" db="EMBL/GenBank/DDBJ databases">
        <authorList>
            <person name="Nicholson A.C."/>
        </authorList>
    </citation>
    <scope>NUCLEOTIDE SEQUENCE [LARGE SCALE GENOMIC DNA]</scope>
    <source>
        <strain evidence="2 5">G4123</strain>
    </source>
</reference>
<dbReference type="RefSeq" id="WP_078402740.1">
    <property type="nucleotide sequence ID" value="NZ_CP016377.1"/>
</dbReference>
<reference evidence="3 4" key="2">
    <citation type="submission" date="2016-07" db="EMBL/GenBank/DDBJ databases">
        <title>Revisiting the Taxonomy of the Elizabethkingia Genus based on Whole-Genome Sequencing, Optical Mapping, and MALDI-TOF.</title>
        <authorList>
            <person name="Nicholson A.C."/>
        </authorList>
    </citation>
    <scope>NUCLEOTIDE SEQUENCE [LARGE SCALE GENOMIC DNA]</scope>
    <source>
        <strain evidence="3 4">C1558</strain>
    </source>
</reference>
<protein>
    <submittedName>
        <fullName evidence="2">Uncharacterized protein</fullName>
    </submittedName>
</protein>
<gene>
    <name evidence="2" type="ORF">BAY32_10320</name>
    <name evidence="3" type="ORF">BB021_10610</name>
</gene>
<comment type="caution">
    <text evidence="2">The sequence shown here is derived from an EMBL/GenBank/DDBJ whole genome shotgun (WGS) entry which is preliminary data.</text>
</comment>
<sequence>MNGFYFDPWLVISSTIIIFLIVGSVSIFVTKKVFLSLIIAIIKAGIYFYYFSFADKRFTFVDDDTYILTTKNLYEDGFNIYNIFYYLIFDKKAITHYVGSEHFMYQVYNLLSFELFGPYYFSPVALNIILTSFIAYKLYQIVILLNGNNYKILAVFGYFMFVIHWDTVSWSSYLNLKDFFVEFLTINIIVIILKIFQLKKINFWLSVNLALSTFTLFYLRYYIPGFILIASLFYIVFFRISYKKYFGLLLIIFPIIIAGIIIIILPKISTGLSVFQAGMSNPILGIPRYLLTPVPFQVDQGGEFQTFAAYLHWIFFPVFLFGVYKSWKLNEDQPKLLIIYFLILCLFYGSFNELQGPRHRIQVHFIFIYFQLVGIFILKNIIKNKKAII</sequence>
<feature type="transmembrane region" description="Helical" evidence="1">
    <location>
        <begin position="363"/>
        <end position="382"/>
    </location>
</feature>
<feature type="transmembrane region" description="Helical" evidence="1">
    <location>
        <begin position="151"/>
        <end position="173"/>
    </location>
</feature>
<keyword evidence="1" id="KW-0472">Membrane</keyword>
<keyword evidence="4" id="KW-1185">Reference proteome</keyword>
<dbReference type="Proteomes" id="UP000190016">
    <property type="component" value="Unassembled WGS sequence"/>
</dbReference>
<evidence type="ECO:0000313" key="2">
    <source>
        <dbReference type="EMBL" id="OPB73439.1"/>
    </source>
</evidence>
<feature type="transmembrane region" description="Helical" evidence="1">
    <location>
        <begin position="336"/>
        <end position="351"/>
    </location>
</feature>
<evidence type="ECO:0000313" key="3">
    <source>
        <dbReference type="EMBL" id="OPB86957.1"/>
    </source>
</evidence>
<accession>A0AAJ3NAF3</accession>
<dbReference type="AlphaFoldDB" id="A0AAJ3NAF3"/>
<name>A0AAJ3NAF3_9FLAO</name>
<feature type="transmembrane region" description="Helical" evidence="1">
    <location>
        <begin position="179"/>
        <end position="196"/>
    </location>
</feature>
<dbReference type="KEGG" id="ego:BBD34_05900"/>
<dbReference type="Proteomes" id="UP000190816">
    <property type="component" value="Unassembled WGS sequence"/>
</dbReference>
<keyword evidence="1" id="KW-1133">Transmembrane helix</keyword>
<feature type="transmembrane region" description="Helical" evidence="1">
    <location>
        <begin position="6"/>
        <end position="28"/>
    </location>
</feature>
<feature type="transmembrane region" description="Helical" evidence="1">
    <location>
        <begin position="307"/>
        <end position="324"/>
    </location>
</feature>
<dbReference type="EMBL" id="MBDS01000017">
    <property type="protein sequence ID" value="OPB86957.1"/>
    <property type="molecule type" value="Genomic_DNA"/>
</dbReference>
<evidence type="ECO:0000256" key="1">
    <source>
        <dbReference type="SAM" id="Phobius"/>
    </source>
</evidence>
<keyword evidence="1" id="KW-0812">Transmembrane</keyword>
<dbReference type="EMBL" id="MAIC01000016">
    <property type="protein sequence ID" value="OPB73439.1"/>
    <property type="molecule type" value="Genomic_DNA"/>
</dbReference>
<feature type="transmembrane region" description="Helical" evidence="1">
    <location>
        <begin position="225"/>
        <end position="242"/>
    </location>
</feature>
<evidence type="ECO:0000313" key="5">
    <source>
        <dbReference type="Proteomes" id="UP000190816"/>
    </source>
</evidence>